<organism evidence="2 3">
    <name type="scientific">Alteriqipengyuania halimionae</name>
    <dbReference type="NCBI Taxonomy" id="1926630"/>
    <lineage>
        <taxon>Bacteria</taxon>
        <taxon>Pseudomonadati</taxon>
        <taxon>Pseudomonadota</taxon>
        <taxon>Alphaproteobacteria</taxon>
        <taxon>Sphingomonadales</taxon>
        <taxon>Erythrobacteraceae</taxon>
        <taxon>Alteriqipengyuania</taxon>
    </lineage>
</organism>
<feature type="transmembrane region" description="Helical" evidence="1">
    <location>
        <begin position="103"/>
        <end position="125"/>
    </location>
</feature>
<dbReference type="InterPro" id="IPR010295">
    <property type="entry name" value="DUF898"/>
</dbReference>
<feature type="transmembrane region" description="Helical" evidence="1">
    <location>
        <begin position="206"/>
        <end position="224"/>
    </location>
</feature>
<feature type="transmembrane region" description="Helical" evidence="1">
    <location>
        <begin position="288"/>
        <end position="312"/>
    </location>
</feature>
<dbReference type="Pfam" id="PF05987">
    <property type="entry name" value="DUF898"/>
    <property type="match status" value="1"/>
</dbReference>
<proteinExistence type="predicted"/>
<evidence type="ECO:0000313" key="2">
    <source>
        <dbReference type="EMBL" id="MXP10664.1"/>
    </source>
</evidence>
<keyword evidence="1" id="KW-0472">Membrane</keyword>
<feature type="transmembrane region" description="Helical" evidence="1">
    <location>
        <begin position="236"/>
        <end position="262"/>
    </location>
</feature>
<keyword evidence="1" id="KW-1133">Transmembrane helix</keyword>
<evidence type="ECO:0000313" key="3">
    <source>
        <dbReference type="Proteomes" id="UP000429229"/>
    </source>
</evidence>
<name>A0A6I4U5M0_9SPHN</name>
<dbReference type="AlphaFoldDB" id="A0A6I4U5M0"/>
<dbReference type="Proteomes" id="UP000429229">
    <property type="component" value="Unassembled WGS sequence"/>
</dbReference>
<reference evidence="2 3" key="1">
    <citation type="submission" date="2019-12" db="EMBL/GenBank/DDBJ databases">
        <title>Genomic-based taxomic classification of the family Erythrobacteraceae.</title>
        <authorList>
            <person name="Xu L."/>
        </authorList>
    </citation>
    <scope>NUCLEOTIDE SEQUENCE [LARGE SCALE GENOMIC DNA]</scope>
    <source>
        <strain evidence="2 3">LMG 29519</strain>
    </source>
</reference>
<dbReference type="EMBL" id="WTYR01000001">
    <property type="protein sequence ID" value="MXP10664.1"/>
    <property type="molecule type" value="Genomic_DNA"/>
</dbReference>
<accession>A0A6I4U5M0</accession>
<protein>
    <submittedName>
        <fullName evidence="2">DUF898 family protein</fullName>
    </submittedName>
</protein>
<keyword evidence="1" id="KW-0812">Transmembrane</keyword>
<dbReference type="OrthoDB" id="7462354at2"/>
<sequence length="356" mass="40879">MDDQLPEAQSAFRFHGSWREFAPIAFSNLLLTIVTLGVYRFWAKTRERRYLWSRTQFIDERLEWTGTGKELFFGFILVIVLFFGPYFILTFVIQRLIFDNDPAAAGLLLFAAFMITFYLGGVALFRALRYRLGRTYWHGIRGGADDRGWRYGWSYVWRWIVGYLVMGLLVPWTMVTLWNERWNKMSFGPFRFRADGESGALMKRYLLFYLAPFILAVVGGVLFASSIGLAQGRVEAAAAIVALVMILSVYVVLGLIALFFYAKYFRVAISGLSLERLDFHFSASTKDWFKLFLVDVLLAVGTLGIGLIFLGYRHWKFFIVHLEAYGEIDLDLLTQSDTARARHGEGLLDAFDMGAF</sequence>
<comment type="caution">
    <text evidence="2">The sequence shown here is derived from an EMBL/GenBank/DDBJ whole genome shotgun (WGS) entry which is preliminary data.</text>
</comment>
<feature type="transmembrane region" description="Helical" evidence="1">
    <location>
        <begin position="71"/>
        <end position="97"/>
    </location>
</feature>
<feature type="transmembrane region" description="Helical" evidence="1">
    <location>
        <begin position="156"/>
        <end position="178"/>
    </location>
</feature>
<evidence type="ECO:0000256" key="1">
    <source>
        <dbReference type="SAM" id="Phobius"/>
    </source>
</evidence>
<keyword evidence="3" id="KW-1185">Reference proteome</keyword>
<gene>
    <name evidence="2" type="ORF">GRI68_10795</name>
</gene>
<feature type="transmembrane region" description="Helical" evidence="1">
    <location>
        <begin position="21"/>
        <end position="42"/>
    </location>
</feature>
<dbReference type="RefSeq" id="WP_160617243.1">
    <property type="nucleotide sequence ID" value="NZ_WTYR01000001.1"/>
</dbReference>